<accession>A0A7Z0BUV7</accession>
<protein>
    <recommendedName>
        <fullName evidence="1">Phytase-like domain-containing protein</fullName>
    </recommendedName>
</protein>
<keyword evidence="3" id="KW-1185">Reference proteome</keyword>
<comment type="caution">
    <text evidence="2">The sequence shown here is derived from an EMBL/GenBank/DDBJ whole genome shotgun (WGS) entry which is preliminary data.</text>
</comment>
<organism evidence="2 3">
    <name type="scientific">Novosphingobium marinum</name>
    <dbReference type="NCBI Taxonomy" id="1514948"/>
    <lineage>
        <taxon>Bacteria</taxon>
        <taxon>Pseudomonadati</taxon>
        <taxon>Pseudomonadota</taxon>
        <taxon>Alphaproteobacteria</taxon>
        <taxon>Sphingomonadales</taxon>
        <taxon>Sphingomonadaceae</taxon>
        <taxon>Novosphingobium</taxon>
    </lineage>
</organism>
<evidence type="ECO:0000313" key="3">
    <source>
        <dbReference type="Proteomes" id="UP000522081"/>
    </source>
</evidence>
<proteinExistence type="predicted"/>
<dbReference type="AlphaFoldDB" id="A0A7Z0BUV7"/>
<dbReference type="EMBL" id="JACBZF010000003">
    <property type="protein sequence ID" value="NYH95583.1"/>
    <property type="molecule type" value="Genomic_DNA"/>
</dbReference>
<dbReference type="RefSeq" id="WP_179407502.1">
    <property type="nucleotide sequence ID" value="NZ_BMGF01000003.1"/>
</dbReference>
<dbReference type="Pfam" id="PF13449">
    <property type="entry name" value="Phytase-like"/>
    <property type="match status" value="1"/>
</dbReference>
<sequence>MILAIALAPTVWLREDLPPRVETLALTYAPVALPDERRLAGQLGEFRLEKIWHLDSKHHGFGGFSALVPLADGRFMAFSDRGWQMAFSPPGEPEADPSLEPVLKQPQEVKANGDVEAATVDPETGKVWLGWESRNAISRLDADHRLERMEQLPQMADWGANSGPEAMTRLSDGRFVVLREGFSGLFEDRRHKALLFDDDPVLGGRGAEFIFAGPADYSPTDMAQLPDGRVLILMRKLLWPLPARFACLILIADPEAIKAGATWSGEVVARLSSALPVDNLEGLAITPGKADRATVWLISDDNGAAFQRTLLWKLSVDPARLPQASKKARDHGRTP</sequence>
<dbReference type="SUPFAM" id="SSF63829">
    <property type="entry name" value="Calcium-dependent phosphotriesterase"/>
    <property type="match status" value="1"/>
</dbReference>
<evidence type="ECO:0000313" key="2">
    <source>
        <dbReference type="EMBL" id="NYH95583.1"/>
    </source>
</evidence>
<evidence type="ECO:0000259" key="1">
    <source>
        <dbReference type="Pfam" id="PF13449"/>
    </source>
</evidence>
<dbReference type="InterPro" id="IPR014567">
    <property type="entry name" value="UCP031900"/>
</dbReference>
<dbReference type="PIRSF" id="PIRSF031900">
    <property type="entry name" value="UCP031900"/>
    <property type="match status" value="1"/>
</dbReference>
<gene>
    <name evidence="2" type="ORF">FHS75_001912</name>
</gene>
<feature type="domain" description="Phytase-like" evidence="1">
    <location>
        <begin position="60"/>
        <end position="303"/>
    </location>
</feature>
<reference evidence="2 3" key="1">
    <citation type="submission" date="2020-07" db="EMBL/GenBank/DDBJ databases">
        <title>Genomic Encyclopedia of Type Strains, Phase IV (KMG-IV): sequencing the most valuable type-strain genomes for metagenomic binning, comparative biology and taxonomic classification.</title>
        <authorList>
            <person name="Goeker M."/>
        </authorList>
    </citation>
    <scope>NUCLEOTIDE SEQUENCE [LARGE SCALE GENOMIC DNA]</scope>
    <source>
        <strain evidence="2 3">DSM 29043</strain>
    </source>
</reference>
<dbReference type="Proteomes" id="UP000522081">
    <property type="component" value="Unassembled WGS sequence"/>
</dbReference>
<name>A0A7Z0BUV7_9SPHN</name>
<dbReference type="InterPro" id="IPR027372">
    <property type="entry name" value="Phytase-like_dom"/>
</dbReference>